<organism evidence="2 3">
    <name type="scientific">Austropuccinia psidii MF-1</name>
    <dbReference type="NCBI Taxonomy" id="1389203"/>
    <lineage>
        <taxon>Eukaryota</taxon>
        <taxon>Fungi</taxon>
        <taxon>Dikarya</taxon>
        <taxon>Basidiomycota</taxon>
        <taxon>Pucciniomycotina</taxon>
        <taxon>Pucciniomycetes</taxon>
        <taxon>Pucciniales</taxon>
        <taxon>Sphaerophragmiaceae</taxon>
        <taxon>Austropuccinia</taxon>
    </lineage>
</organism>
<sequence length="259" mass="28885">MRRKIDLINAQPNLTRSTPGFGLQSRLRLLASKPNYVVDSDLQDKEWERGLRHCEDAEDQILKHSELADEEEEGEYDAMADERLEFSSKTLNNGHSLHKHQKASKKRSTTKSKGDRRSLRVRTKHEADVDETPKFPVDEEVPQPLHPIWSRAQAPNVPHDQVNDSIGSHASNQDNLNGNVSVWSRGKLVYVAGNKKYVSKSVTVMKKKIISKPGSGVLKTMSSFPQDLTPSGAASGSLHALHSNSLAPLQARLSAKSYY</sequence>
<proteinExistence type="predicted"/>
<dbReference type="Proteomes" id="UP000765509">
    <property type="component" value="Unassembled WGS sequence"/>
</dbReference>
<reference evidence="2" key="1">
    <citation type="submission" date="2021-03" db="EMBL/GenBank/DDBJ databases">
        <title>Draft genome sequence of rust myrtle Austropuccinia psidii MF-1, a brazilian biotype.</title>
        <authorList>
            <person name="Quecine M.C."/>
            <person name="Pachon D.M.R."/>
            <person name="Bonatelli M.L."/>
            <person name="Correr F.H."/>
            <person name="Franceschini L.M."/>
            <person name="Leite T.F."/>
            <person name="Margarido G.R.A."/>
            <person name="Almeida C.A."/>
            <person name="Ferrarezi J.A."/>
            <person name="Labate C.A."/>
        </authorList>
    </citation>
    <scope>NUCLEOTIDE SEQUENCE</scope>
    <source>
        <strain evidence="2">MF-1</strain>
    </source>
</reference>
<evidence type="ECO:0000313" key="3">
    <source>
        <dbReference type="Proteomes" id="UP000765509"/>
    </source>
</evidence>
<dbReference type="EMBL" id="AVOT02045822">
    <property type="protein sequence ID" value="MBW0541163.1"/>
    <property type="molecule type" value="Genomic_DNA"/>
</dbReference>
<comment type="caution">
    <text evidence="2">The sequence shown here is derived from an EMBL/GenBank/DDBJ whole genome shotgun (WGS) entry which is preliminary data.</text>
</comment>
<evidence type="ECO:0000256" key="1">
    <source>
        <dbReference type="SAM" id="MobiDB-lite"/>
    </source>
</evidence>
<name>A0A9Q3IGX6_9BASI</name>
<protein>
    <submittedName>
        <fullName evidence="2">Uncharacterized protein</fullName>
    </submittedName>
</protein>
<keyword evidence="3" id="KW-1185">Reference proteome</keyword>
<dbReference type="AlphaFoldDB" id="A0A9Q3IGX6"/>
<feature type="compositionally biased region" description="Basic and acidic residues" evidence="1">
    <location>
        <begin position="112"/>
        <end position="137"/>
    </location>
</feature>
<evidence type="ECO:0000313" key="2">
    <source>
        <dbReference type="EMBL" id="MBW0541163.1"/>
    </source>
</evidence>
<gene>
    <name evidence="2" type="ORF">O181_080878</name>
</gene>
<feature type="region of interest" description="Disordered" evidence="1">
    <location>
        <begin position="91"/>
        <end position="141"/>
    </location>
</feature>
<accession>A0A9Q3IGX6</accession>
<feature type="compositionally biased region" description="Basic residues" evidence="1">
    <location>
        <begin position="96"/>
        <end position="110"/>
    </location>
</feature>
<dbReference type="OrthoDB" id="205403at2759"/>